<dbReference type="AlphaFoldDB" id="A0A8J2KD65"/>
<keyword evidence="2" id="KW-1185">Reference proteome</keyword>
<reference evidence="1" key="1">
    <citation type="submission" date="2021-06" db="EMBL/GenBank/DDBJ databases">
        <authorList>
            <person name="Hodson N. C."/>
            <person name="Mongue J. A."/>
            <person name="Jaron S. K."/>
        </authorList>
    </citation>
    <scope>NUCLEOTIDE SEQUENCE</scope>
</reference>
<evidence type="ECO:0000313" key="2">
    <source>
        <dbReference type="Proteomes" id="UP000708208"/>
    </source>
</evidence>
<name>A0A8J2KD65_9HEXA</name>
<sequence>MRQEKGEEHELLRVAELVSCEKNENPIRSDNDEAKFKKVGAIFSDVVFFLDLHEEVTTIVNADTKYSAAKKSFEVLTNIHSEQSEI</sequence>
<organism evidence="1 2">
    <name type="scientific">Allacma fusca</name>
    <dbReference type="NCBI Taxonomy" id="39272"/>
    <lineage>
        <taxon>Eukaryota</taxon>
        <taxon>Metazoa</taxon>
        <taxon>Ecdysozoa</taxon>
        <taxon>Arthropoda</taxon>
        <taxon>Hexapoda</taxon>
        <taxon>Collembola</taxon>
        <taxon>Symphypleona</taxon>
        <taxon>Sminthuridae</taxon>
        <taxon>Allacma</taxon>
    </lineage>
</organism>
<evidence type="ECO:0000313" key="1">
    <source>
        <dbReference type="EMBL" id="CAG7733464.1"/>
    </source>
</evidence>
<proteinExistence type="predicted"/>
<accession>A0A8J2KD65</accession>
<protein>
    <submittedName>
        <fullName evidence="1">Uncharacterized protein</fullName>
    </submittedName>
</protein>
<dbReference type="Proteomes" id="UP000708208">
    <property type="component" value="Unassembled WGS sequence"/>
</dbReference>
<dbReference type="EMBL" id="CAJVCH010249412">
    <property type="protein sequence ID" value="CAG7733464.1"/>
    <property type="molecule type" value="Genomic_DNA"/>
</dbReference>
<comment type="caution">
    <text evidence="1">The sequence shown here is derived from an EMBL/GenBank/DDBJ whole genome shotgun (WGS) entry which is preliminary data.</text>
</comment>
<gene>
    <name evidence="1" type="ORF">AFUS01_LOCUS21907</name>
</gene>